<dbReference type="Pfam" id="PF14223">
    <property type="entry name" value="Retrotran_gag_2"/>
    <property type="match status" value="1"/>
</dbReference>
<protein>
    <submittedName>
        <fullName evidence="5">Uncharacterized protein LOC104743790</fullName>
    </submittedName>
</protein>
<feature type="compositionally biased region" description="Low complexity" evidence="1">
    <location>
        <begin position="241"/>
        <end position="260"/>
    </location>
</feature>
<feature type="region of interest" description="Disordered" evidence="1">
    <location>
        <begin position="205"/>
        <end position="260"/>
    </location>
</feature>
<reference evidence="4" key="1">
    <citation type="journal article" date="2014" name="Nat. Commun.">
        <title>The emerging biofuel crop Camelina sativa retains a highly undifferentiated hexaploid genome structure.</title>
        <authorList>
            <person name="Kagale S."/>
            <person name="Koh C."/>
            <person name="Nixon J."/>
            <person name="Bollina V."/>
            <person name="Clarke W.E."/>
            <person name="Tuteja R."/>
            <person name="Spillane C."/>
            <person name="Robinson S.J."/>
            <person name="Links M.G."/>
            <person name="Clarke C."/>
            <person name="Higgins E.E."/>
            <person name="Huebert T."/>
            <person name="Sharpe A.G."/>
            <person name="Parkin I.A."/>
        </authorList>
    </citation>
    <scope>NUCLEOTIDE SEQUENCE [LARGE SCALE GENOMIC DNA]</scope>
    <source>
        <strain evidence="4">cv. DH55</strain>
    </source>
</reference>
<sequence>MATKSHSKNVKPFGIFQIRAYVSIVLDMDKLNYDTWRELFETHCLTFGILGHLDGTSAPTSSDRVSWTEHDGLVKMWIYGTIFESILDTVLKTKCIARDLWLAIENLFRDNKEARALQLDNELRNLSVGDLTIHEYCKKLKSLSDLLANVDSPVSKKNLVMHMLNGLTNKFDSIINVIKHKTPFPSFSIARSMLIMEEERLKKTIRPTPASVPDVLVTSSDPPQRNTNSRGGRGRGRGERYNNNNHNRGGRYNNNNTNSWNNTPPPPSSWPYGNTYSFPYGYPPHLPPHPSYYHGLSYVAHPQQQQTHHHRSDSLLGPPSRNHCEMHLAQSVSPTLSGEQIPTALAHAFNTMSLQDPYDPAWVMDSGATTHVTQQQGTLRPIFNLGSLLLIKVANGSLAPVTTMGNGSIPSSSRPLSLNNVLVCTSMIKNLISVRRFVTDNNCTVEFDPFGFSVKDLPTQTPLLQCNSPGPLYSVTLPDCHALPLALSTGAVWHNRLGHLNNNSLCRLASSSPSISNNTGNLSTLCHACQLGKHTRLPFVSSISIVSSPFDIVHSDLWTSPIFES</sequence>
<dbReference type="Pfam" id="PF13976">
    <property type="entry name" value="gag_pre-integrs"/>
    <property type="match status" value="1"/>
</dbReference>
<proteinExistence type="predicted"/>
<evidence type="ECO:0000259" key="2">
    <source>
        <dbReference type="Pfam" id="PF13976"/>
    </source>
</evidence>
<accession>A0ABM0VYL8</accession>
<name>A0ABM0VYL8_CAMSA</name>
<dbReference type="PANTHER" id="PTHR47481">
    <property type="match status" value="1"/>
</dbReference>
<gene>
    <name evidence="5" type="primary">LOC104743790</name>
</gene>
<evidence type="ECO:0000256" key="1">
    <source>
        <dbReference type="SAM" id="MobiDB-lite"/>
    </source>
</evidence>
<keyword evidence="4" id="KW-1185">Reference proteome</keyword>
<dbReference type="Pfam" id="PF22936">
    <property type="entry name" value="Pol_BBD"/>
    <property type="match status" value="1"/>
</dbReference>
<reference evidence="5" key="2">
    <citation type="submission" date="2025-08" db="UniProtKB">
        <authorList>
            <consortium name="RefSeq"/>
        </authorList>
    </citation>
    <scope>IDENTIFICATION</scope>
    <source>
        <tissue evidence="5">Leaf</tissue>
    </source>
</reference>
<organism evidence="4 5">
    <name type="scientific">Camelina sativa</name>
    <name type="common">False flax</name>
    <name type="synonym">Myagrum sativum</name>
    <dbReference type="NCBI Taxonomy" id="90675"/>
    <lineage>
        <taxon>Eukaryota</taxon>
        <taxon>Viridiplantae</taxon>
        <taxon>Streptophyta</taxon>
        <taxon>Embryophyta</taxon>
        <taxon>Tracheophyta</taxon>
        <taxon>Spermatophyta</taxon>
        <taxon>Magnoliopsida</taxon>
        <taxon>eudicotyledons</taxon>
        <taxon>Gunneridae</taxon>
        <taxon>Pentapetalae</taxon>
        <taxon>rosids</taxon>
        <taxon>malvids</taxon>
        <taxon>Brassicales</taxon>
        <taxon>Brassicaceae</taxon>
        <taxon>Camelineae</taxon>
        <taxon>Camelina</taxon>
    </lineage>
</organism>
<dbReference type="RefSeq" id="XP_010463138.1">
    <property type="nucleotide sequence ID" value="XM_010464836.1"/>
</dbReference>
<feature type="domain" description="Retrovirus-related Pol polyprotein from transposon TNT 1-94-like beta-barrel" evidence="3">
    <location>
        <begin position="362"/>
        <end position="438"/>
    </location>
</feature>
<evidence type="ECO:0000313" key="4">
    <source>
        <dbReference type="Proteomes" id="UP000694864"/>
    </source>
</evidence>
<feature type="domain" description="GAG-pre-integrase" evidence="2">
    <location>
        <begin position="486"/>
        <end position="534"/>
    </location>
</feature>
<dbReference type="Proteomes" id="UP000694864">
    <property type="component" value="Chromosome 14"/>
</dbReference>
<dbReference type="InterPro" id="IPR025724">
    <property type="entry name" value="GAG-pre-integrase_dom"/>
</dbReference>
<dbReference type="InterPro" id="IPR054722">
    <property type="entry name" value="PolX-like_BBD"/>
</dbReference>
<evidence type="ECO:0000313" key="5">
    <source>
        <dbReference type="RefSeq" id="XP_010463138.1"/>
    </source>
</evidence>
<dbReference type="PANTHER" id="PTHR47481:SF10">
    <property type="entry name" value="COPIA-LIKE POLYPROTEIN_RETROTRANSPOSON"/>
    <property type="match status" value="1"/>
</dbReference>
<evidence type="ECO:0000259" key="3">
    <source>
        <dbReference type="Pfam" id="PF22936"/>
    </source>
</evidence>
<dbReference type="GeneID" id="104743790"/>